<evidence type="ECO:0000256" key="3">
    <source>
        <dbReference type="SAM" id="MobiDB-lite"/>
    </source>
</evidence>
<feature type="compositionally biased region" description="Low complexity" evidence="3">
    <location>
        <begin position="413"/>
        <end position="425"/>
    </location>
</feature>
<sequence length="2134" mass="223292">MPAPLPDEDEPAEVLGGAERAGRAKAALDLLASWDGDVDIGGGPASPPPPAREPAAASTRAASPLISPTSIKQLMSRALQATSVKKMAAYLDPGASDDEAEEGVSNADGSRARNTPAKKHRRKYAPSGEAEEESTTPDPKPLGATPSLDIGSRLNKWMRTEPRPVTPTAITPTAITVETKPALSVTVPVPEKEKAPPSNAGIGLMQAAMAGSRWRKQTYAKFAVHLAPFVSHYLQEEVMSLVRVGQQRTMMMGETKGGTKWDIFPGAVLVADISGFTQLTERLTKKGPGGIELLTKCINSYFDLIIGTVKAHGGDVIKFAGDAVICLFKHVGPESGSPEEQLDNAVQAAVCAAASLAGHLGRMQMQPDGRVVEAPRETNQIGTHRAARLIACLEKGEDAGTLAVDPHTKDDSAAGSRQSAAASAGMRSLRSAVMVSSAFGRTSTSLSRRNGLTETPPPTVEVTPAEMLPSKMPYKSSSGGMPLPPRPGVQGTGYEGEPVKVGLHVPKVSWLDGQESASTMASPLAELLKSPSRSGIKPSLKCVSSPKVTSPQTSGRSVTGLEASSPGSSPDRVSSSKQTERPGPVTEAFDISAQPANPPVRRLENIDVQNATKPGTGVTTDSIVHVEGGPRLSASNKPLGSISMRDRLLDRRSCHGPSDGQVPKPKTISVLQKTKWGKLRKIVGASLVARAFGYKSADGETVLANRLKASASSKNIAIHAMMKTRKGLSAADAAAELAVIEEEEEADSENPKLALKVSVAAGNICVILVGGGFEDNVSTADDANQRWECLIGDPLPKPVDVRMESTYSEADQKERAEARKGVFAQIASVEGAAESGDVVMTSTCAALVKGSWIVEEPGIDGGGHRLLGLVSPGLDTAQRLVARSNLVKGLRKGCRTSRQIAGDEMAAVRAAAAASAAKVASNNAAAAAAANGASKVLTSVSTKSPPLTSKDDTGDNDAAIRTASSPTSTSSTSSISTSPPSKGSPATSPKAALATTLITGESTVELLPLLRDMKSLGGTGGAAAVRSVRTHIPNPVRLRIEAGHQDFVNETRVCTCMFVGFTRMANTTADTAGGVASVASATAIALEGCVRVLQGQVRKHEGTLLQIRCDEKGYLAICAWGLPGRTHKDNCARAISAAVGLTQELRGAEGSPPGAVAGVTTGQLLCAVVRGAQRAEYTVFGDAINLSARLMCAAKGGMGLVLTDEPTQQLAKRAALFRKLTPLPVKGKAEMVQVYAVKPHVASGVEDGSDIQGLLAANTGSSVNVQLKFVGRATEMAVVEETCERILTAPPYVRNFGNVLEEHQRTSVGGTPSGRGAFIAFHGSAGVGKTRMLREAAEEVRKCGFVVLEPAVESESSSGGRVGRISSIRLWRTIFIDACRLLPGNTPVSIPASALGKWTGTPFDLATEIAITLGLDESVVPILHFEVNCRANRSLVQRSLGTLGPRVRRTNSHNTKLKQRSGTDITLDCLSSTSTGVTHRVSANEMSPKSLIRRTVSRRVSMAMGVIARPSSLSRQSSIDGSTPRNSSPFFAIALQRDAGVTRDAVIAAFAATLAAAAVHGVKPLALVIEECDKLDSSGWSLLRKLCSIDIESAATTGGSANGGNESTAASVRGPPRRCFIIVTHCPLNPSSVNDQALTSMRARRLLLEPLNVKATQDIVVQLFGGREIDLSLAQIIHAKTSGIPLYIQQFVAFLEHEGEFDFSPLGMHAPDVAAKKDWTTRLHAFLQSTDGLNSMLTSRIDALPAQEQLTLKVASILSGEVLPAHLYAMHPLQPPVARLGSELAALVAAGFLRAVHVDTGASRNSRKNISAAVIENLLDGSILRFEFITSLLRRTAYALIPATTRQNFHIALASAAAGLPSPVQRSGQASKPHIPPPEMDDAEIAYHFTVGVDGRVGEPEMGALVIAAAWFLERVGKSALAAGAGEEAAGHFEKAIQLVTAGFAGSDRRGMTLPEELGGGITGSVPDGDLVVERRVTPERFASWWRLAAQGWLMANNHNEALRSLSGVASSIGAPPPSSGSGVSSGCFFAVALGCCGSLAAPYVESDEFPELAAAAAVLASEVMACSGDEQQNAFDESTVKGGIEGLRTYALFLLDMAGANDFGSELAPFKQELLEKVPMDCPAPNVKGGVGE</sequence>
<keyword evidence="1" id="KW-0547">Nucleotide-binding</keyword>
<feature type="compositionally biased region" description="Low complexity" evidence="3">
    <location>
        <begin position="964"/>
        <end position="985"/>
    </location>
</feature>
<feature type="compositionally biased region" description="Polar residues" evidence="3">
    <location>
        <begin position="937"/>
        <end position="947"/>
    </location>
</feature>
<organism evidence="5">
    <name type="scientific">Mantoniella antarctica</name>
    <dbReference type="NCBI Taxonomy" id="81844"/>
    <lineage>
        <taxon>Eukaryota</taxon>
        <taxon>Viridiplantae</taxon>
        <taxon>Chlorophyta</taxon>
        <taxon>Mamiellophyceae</taxon>
        <taxon>Mamiellales</taxon>
        <taxon>Mamiellaceae</taxon>
        <taxon>Mantoniella</taxon>
    </lineage>
</organism>
<dbReference type="InterPro" id="IPR027417">
    <property type="entry name" value="P-loop_NTPase"/>
</dbReference>
<dbReference type="InterPro" id="IPR029787">
    <property type="entry name" value="Nucleotide_cyclase"/>
</dbReference>
<dbReference type="PROSITE" id="PS50125">
    <property type="entry name" value="GUANYLATE_CYCLASE_2"/>
    <property type="match status" value="2"/>
</dbReference>
<dbReference type="CDD" id="cd07302">
    <property type="entry name" value="CHD"/>
    <property type="match status" value="1"/>
</dbReference>
<feature type="domain" description="Guanylate cyclase" evidence="4">
    <location>
        <begin position="1158"/>
        <end position="1191"/>
    </location>
</feature>
<dbReference type="PANTHER" id="PTHR16305">
    <property type="entry name" value="TESTICULAR SOLUBLE ADENYLYL CYCLASE"/>
    <property type="match status" value="1"/>
</dbReference>
<accession>A0A7S0T682</accession>
<dbReference type="GO" id="GO:0004016">
    <property type="term" value="F:adenylate cyclase activity"/>
    <property type="evidence" value="ECO:0007669"/>
    <property type="project" value="TreeGrafter"/>
</dbReference>
<dbReference type="GO" id="GO:0009190">
    <property type="term" value="P:cyclic nucleotide biosynthetic process"/>
    <property type="evidence" value="ECO:0007669"/>
    <property type="project" value="InterPro"/>
</dbReference>
<evidence type="ECO:0000256" key="2">
    <source>
        <dbReference type="ARBA" id="ARBA00022840"/>
    </source>
</evidence>
<feature type="compositionally biased region" description="Low complexity" evidence="3">
    <location>
        <begin position="564"/>
        <end position="576"/>
    </location>
</feature>
<evidence type="ECO:0000313" key="5">
    <source>
        <dbReference type="EMBL" id="CAD8723582.1"/>
    </source>
</evidence>
<evidence type="ECO:0000259" key="4">
    <source>
        <dbReference type="PROSITE" id="PS50125"/>
    </source>
</evidence>
<dbReference type="SUPFAM" id="SSF52540">
    <property type="entry name" value="P-loop containing nucleoside triphosphate hydrolases"/>
    <property type="match status" value="1"/>
</dbReference>
<feature type="region of interest" description="Disordered" evidence="3">
    <location>
        <begin position="35"/>
        <end position="68"/>
    </location>
</feature>
<feature type="region of interest" description="Disordered" evidence="3">
    <location>
        <begin position="935"/>
        <end position="990"/>
    </location>
</feature>
<feature type="compositionally biased region" description="Polar residues" evidence="3">
    <location>
        <begin position="441"/>
        <end position="452"/>
    </location>
</feature>
<dbReference type="SUPFAM" id="SSF55073">
    <property type="entry name" value="Nucleotide cyclase"/>
    <property type="match status" value="2"/>
</dbReference>
<keyword evidence="2" id="KW-0067">ATP-binding</keyword>
<feature type="region of interest" description="Disordered" evidence="3">
    <location>
        <begin position="530"/>
        <end position="598"/>
    </location>
</feature>
<evidence type="ECO:0000256" key="1">
    <source>
        <dbReference type="ARBA" id="ARBA00022741"/>
    </source>
</evidence>
<reference evidence="5" key="1">
    <citation type="submission" date="2021-01" db="EMBL/GenBank/DDBJ databases">
        <authorList>
            <person name="Corre E."/>
            <person name="Pelletier E."/>
            <person name="Niang G."/>
            <person name="Scheremetjew M."/>
            <person name="Finn R."/>
            <person name="Kale V."/>
            <person name="Holt S."/>
            <person name="Cochrane G."/>
            <person name="Meng A."/>
            <person name="Brown T."/>
            <person name="Cohen L."/>
        </authorList>
    </citation>
    <scope>NUCLEOTIDE SEQUENCE</scope>
    <source>
        <strain evidence="5">SL-175</strain>
    </source>
</reference>
<proteinExistence type="predicted"/>
<name>A0A7S0T682_9CHLO</name>
<dbReference type="InterPro" id="IPR001054">
    <property type="entry name" value="A/G_cyclase"/>
</dbReference>
<dbReference type="EMBL" id="HBFC01038402">
    <property type="protein sequence ID" value="CAD8723582.1"/>
    <property type="molecule type" value="Transcribed_RNA"/>
</dbReference>
<feature type="compositionally biased region" description="Polar residues" evidence="3">
    <location>
        <begin position="546"/>
        <end position="557"/>
    </location>
</feature>
<feature type="domain" description="Guanylate cyclase" evidence="4">
    <location>
        <begin position="267"/>
        <end position="327"/>
    </location>
</feature>
<dbReference type="GO" id="GO:0005524">
    <property type="term" value="F:ATP binding"/>
    <property type="evidence" value="ECO:0007669"/>
    <property type="project" value="UniProtKB-KW"/>
</dbReference>
<feature type="region of interest" description="Disordered" evidence="3">
    <location>
        <begin position="441"/>
        <end position="497"/>
    </location>
</feature>
<protein>
    <recommendedName>
        <fullName evidence="4">Guanylate cyclase domain-containing protein</fullName>
    </recommendedName>
</protein>
<dbReference type="PANTHER" id="PTHR16305:SF28">
    <property type="entry name" value="GUANYLATE CYCLASE DOMAIN-CONTAINING PROTEIN"/>
    <property type="match status" value="1"/>
</dbReference>
<gene>
    <name evidence="5" type="ORF">MANT1106_LOCUS22798</name>
</gene>
<feature type="region of interest" description="Disordered" evidence="3">
    <location>
        <begin position="401"/>
        <end position="425"/>
    </location>
</feature>
<dbReference type="GO" id="GO:0035556">
    <property type="term" value="P:intracellular signal transduction"/>
    <property type="evidence" value="ECO:0007669"/>
    <property type="project" value="InterPro"/>
</dbReference>
<dbReference type="GO" id="GO:0005737">
    <property type="term" value="C:cytoplasm"/>
    <property type="evidence" value="ECO:0007669"/>
    <property type="project" value="TreeGrafter"/>
</dbReference>
<dbReference type="Gene3D" id="3.30.70.1230">
    <property type="entry name" value="Nucleotide cyclase"/>
    <property type="match status" value="2"/>
</dbReference>
<feature type="compositionally biased region" description="Low complexity" evidence="3">
    <location>
        <begin position="53"/>
        <end position="64"/>
    </location>
</feature>
<feature type="region of interest" description="Disordered" evidence="3">
    <location>
        <begin position="94"/>
        <end position="150"/>
    </location>
</feature>